<sequence length="163" mass="19602">MFQLNSQNELSKTHYCRACPFQHQNIMIEDHYYRKILKLTKQDFLDGGGIHIHAYFKEYDQLLFNYIMDNLHQFHEQDDYGSCGEMEQNIFLWDVTNDPVIPYLVGLTPKIFKPYFDSLHGPINSIIIELKCDYYFYTEEIVWGMMMLQIIPEETIWTNECNY</sequence>
<evidence type="ECO:0000313" key="1">
    <source>
        <dbReference type="EMBL" id="MBB6447045.1"/>
    </source>
</evidence>
<dbReference type="Proteomes" id="UP000531594">
    <property type="component" value="Unassembled WGS sequence"/>
</dbReference>
<organism evidence="1 2">
    <name type="scientific">Bacillus benzoevorans</name>
    <dbReference type="NCBI Taxonomy" id="1456"/>
    <lineage>
        <taxon>Bacteria</taxon>
        <taxon>Bacillati</taxon>
        <taxon>Bacillota</taxon>
        <taxon>Bacilli</taxon>
        <taxon>Bacillales</taxon>
        <taxon>Bacillaceae</taxon>
        <taxon>Bacillus</taxon>
    </lineage>
</organism>
<accession>A0A7X0HUD1</accession>
<reference evidence="1 2" key="1">
    <citation type="submission" date="2020-08" db="EMBL/GenBank/DDBJ databases">
        <title>Genomic Encyclopedia of Type Strains, Phase IV (KMG-IV): sequencing the most valuable type-strain genomes for metagenomic binning, comparative biology and taxonomic classification.</title>
        <authorList>
            <person name="Goeker M."/>
        </authorList>
    </citation>
    <scope>NUCLEOTIDE SEQUENCE [LARGE SCALE GENOMIC DNA]</scope>
    <source>
        <strain evidence="1 2">DSM 5391</strain>
    </source>
</reference>
<name>A0A7X0HUD1_9BACI</name>
<comment type="caution">
    <text evidence="1">The sequence shown here is derived from an EMBL/GenBank/DDBJ whole genome shotgun (WGS) entry which is preliminary data.</text>
</comment>
<protein>
    <submittedName>
        <fullName evidence="1">Uncharacterized protein</fullName>
    </submittedName>
</protein>
<evidence type="ECO:0000313" key="2">
    <source>
        <dbReference type="Proteomes" id="UP000531594"/>
    </source>
</evidence>
<proteinExistence type="predicted"/>
<dbReference type="AlphaFoldDB" id="A0A7X0HUD1"/>
<keyword evidence="2" id="KW-1185">Reference proteome</keyword>
<dbReference type="RefSeq" id="WP_184528593.1">
    <property type="nucleotide sequence ID" value="NZ_JACHGK010000016.1"/>
</dbReference>
<gene>
    <name evidence="1" type="ORF">HNR53_003722</name>
</gene>
<dbReference type="EMBL" id="JACHGK010000016">
    <property type="protein sequence ID" value="MBB6447045.1"/>
    <property type="molecule type" value="Genomic_DNA"/>
</dbReference>